<keyword evidence="2" id="KW-1185">Reference proteome</keyword>
<comment type="caution">
    <text evidence="1">The sequence shown here is derived from an EMBL/GenBank/DDBJ whole genome shotgun (WGS) entry which is preliminary data.</text>
</comment>
<dbReference type="EMBL" id="BMAW01071597">
    <property type="protein sequence ID" value="GFT78667.1"/>
    <property type="molecule type" value="Genomic_DNA"/>
</dbReference>
<evidence type="ECO:0000313" key="2">
    <source>
        <dbReference type="Proteomes" id="UP000887013"/>
    </source>
</evidence>
<feature type="non-terminal residue" evidence="1">
    <location>
        <position position="1"/>
    </location>
</feature>
<dbReference type="OrthoDB" id="6421737at2759"/>
<gene>
    <name evidence="1" type="ORF">NPIL_396931</name>
</gene>
<reference evidence="1" key="1">
    <citation type="submission" date="2020-08" db="EMBL/GenBank/DDBJ databases">
        <title>Multicomponent nature underlies the extraordinary mechanical properties of spider dragline silk.</title>
        <authorList>
            <person name="Kono N."/>
            <person name="Nakamura H."/>
            <person name="Mori M."/>
            <person name="Yoshida Y."/>
            <person name="Ohtoshi R."/>
            <person name="Malay A.D."/>
            <person name="Moran D.A.P."/>
            <person name="Tomita M."/>
            <person name="Numata K."/>
            <person name="Arakawa K."/>
        </authorList>
    </citation>
    <scope>NUCLEOTIDE SEQUENCE</scope>
</reference>
<sequence length="157" mass="17952">GELVRCEDISDERPIHYATSEEMRDLLHAYEAELQLNEREPEENEDTTLRFAPSLKDFDEFHLYLHTLRIMLINYCEIYDIPAIKQTSGGAIACHDSKECCHFVASAVNTLCLDDFSVMVDLPKTFERLISSLKLLERVMGIGDEVLLYEACAVAFD</sequence>
<protein>
    <submittedName>
        <fullName evidence="1">Uncharacterized protein</fullName>
    </submittedName>
</protein>
<evidence type="ECO:0000313" key="1">
    <source>
        <dbReference type="EMBL" id="GFT78667.1"/>
    </source>
</evidence>
<dbReference type="AlphaFoldDB" id="A0A8X6PMA8"/>
<name>A0A8X6PMA8_NEPPI</name>
<dbReference type="Proteomes" id="UP000887013">
    <property type="component" value="Unassembled WGS sequence"/>
</dbReference>
<organism evidence="1 2">
    <name type="scientific">Nephila pilipes</name>
    <name type="common">Giant wood spider</name>
    <name type="synonym">Nephila maculata</name>
    <dbReference type="NCBI Taxonomy" id="299642"/>
    <lineage>
        <taxon>Eukaryota</taxon>
        <taxon>Metazoa</taxon>
        <taxon>Ecdysozoa</taxon>
        <taxon>Arthropoda</taxon>
        <taxon>Chelicerata</taxon>
        <taxon>Arachnida</taxon>
        <taxon>Araneae</taxon>
        <taxon>Araneomorphae</taxon>
        <taxon>Entelegynae</taxon>
        <taxon>Araneoidea</taxon>
        <taxon>Nephilidae</taxon>
        <taxon>Nephila</taxon>
    </lineage>
</organism>
<accession>A0A8X6PMA8</accession>
<proteinExistence type="predicted"/>